<evidence type="ECO:0008006" key="3">
    <source>
        <dbReference type="Google" id="ProtNLM"/>
    </source>
</evidence>
<accession>A0A1I4HYX1</accession>
<gene>
    <name evidence="1" type="ORF">SAMN04487943_101714</name>
</gene>
<dbReference type="Pfam" id="PF07071">
    <property type="entry name" value="KDGP_aldolase"/>
    <property type="match status" value="1"/>
</dbReference>
<dbReference type="InterPro" id="IPR010763">
    <property type="entry name" value="DgaF"/>
</dbReference>
<protein>
    <recommendedName>
        <fullName evidence="3">2-dehydro-3-deoxyphosphooctonate aldolase</fullName>
    </recommendedName>
</protein>
<dbReference type="RefSeq" id="WP_091481153.1">
    <property type="nucleotide sequence ID" value="NZ_FOTR01000001.1"/>
</dbReference>
<dbReference type="EMBL" id="FOTR01000001">
    <property type="protein sequence ID" value="SFL47027.1"/>
    <property type="molecule type" value="Genomic_DNA"/>
</dbReference>
<dbReference type="STRING" id="334253.SAMN04487943_101714"/>
<dbReference type="OrthoDB" id="6580179at2"/>
<dbReference type="NCBIfam" id="NF047796">
    <property type="entry name" value="DhDoxPGlucAldDagF"/>
    <property type="match status" value="1"/>
</dbReference>
<dbReference type="NCBIfam" id="TIGR03581">
    <property type="entry name" value="EF_0839"/>
    <property type="match status" value="1"/>
</dbReference>
<proteinExistence type="predicted"/>
<evidence type="ECO:0000313" key="2">
    <source>
        <dbReference type="Proteomes" id="UP000198565"/>
    </source>
</evidence>
<dbReference type="AlphaFoldDB" id="A0A1I4HYX1"/>
<organism evidence="1 2">
    <name type="scientific">Gracilibacillus orientalis</name>
    <dbReference type="NCBI Taxonomy" id="334253"/>
    <lineage>
        <taxon>Bacteria</taxon>
        <taxon>Bacillati</taxon>
        <taxon>Bacillota</taxon>
        <taxon>Bacilli</taxon>
        <taxon>Bacillales</taxon>
        <taxon>Bacillaceae</taxon>
        <taxon>Gracilibacillus</taxon>
    </lineage>
</organism>
<sequence length="251" mass="27348">MPSIYEHFYKNRVALNVLAKDLKNAEEVYLAANKYVFIGLLSKDYPDTKQAIKNMKHFGAKLDDAISIGLGGGDSKQANAVAEIAKGYSAHHINQVFPYVGITRGLLSDGSRWINALVSPTGKIGYVNIATGPQSEATGQPADIPIKTAIALVRDMGGNALKYFPMKGLTFEEEYRAVATACGEENFALEPTGGIDLDNFEQILDIALKANVPHIIPHVYSSIIDSTTGITNVEDVKTLRDKMKKLVDQYV</sequence>
<reference evidence="2" key="1">
    <citation type="submission" date="2016-10" db="EMBL/GenBank/DDBJ databases">
        <authorList>
            <person name="Varghese N."/>
            <person name="Submissions S."/>
        </authorList>
    </citation>
    <scope>NUCLEOTIDE SEQUENCE [LARGE SCALE GENOMIC DNA]</scope>
    <source>
        <strain evidence="2">CGMCC 1.4250</strain>
    </source>
</reference>
<dbReference type="InterPro" id="IPR013785">
    <property type="entry name" value="Aldolase_TIM"/>
</dbReference>
<dbReference type="Proteomes" id="UP000198565">
    <property type="component" value="Unassembled WGS sequence"/>
</dbReference>
<keyword evidence="2" id="KW-1185">Reference proteome</keyword>
<dbReference type="Gene3D" id="3.20.20.70">
    <property type="entry name" value="Aldolase class I"/>
    <property type="match status" value="1"/>
</dbReference>
<name>A0A1I4HYX1_9BACI</name>
<evidence type="ECO:0000313" key="1">
    <source>
        <dbReference type="EMBL" id="SFL47027.1"/>
    </source>
</evidence>